<protein>
    <submittedName>
        <fullName evidence="2">Uncharacterized protein</fullName>
    </submittedName>
</protein>
<evidence type="ECO:0000313" key="3">
    <source>
        <dbReference type="Proteomes" id="UP000215506"/>
    </source>
</evidence>
<sequence length="322" mass="34839">MTEPGPGRAARSIEQWQAKLLARIDRLAREYAMVQARGFTGYDGTDASPEQEWRSHLDALEAERETTEQLAIELGIPPQWVEHARTNGTEAAQHPSPTPEIANAVVDPATQADSSEASSASKQLFIDMAVVDVWHVHRMALLSAARDARLSAGRLGLGADPVADMQFHRNMALHHQRAAGLSDAAQLSEPEVAALWDSPQVRTARHQAAQQINRWDDLHLEFEWRRYTQPVTDPALPPYIPTDPATGAPTSRAQAPPPAPEELIGRAAAALGIDPERTDRLPIHHATAIDIALPATTDRDWQSGPAPAPPAAATGPDLGPDP</sequence>
<dbReference type="Proteomes" id="UP000215506">
    <property type="component" value="Unassembled WGS sequence"/>
</dbReference>
<feature type="region of interest" description="Disordered" evidence="1">
    <location>
        <begin position="233"/>
        <end position="259"/>
    </location>
</feature>
<accession>A0A231GTU9</accession>
<reference evidence="2 3" key="1">
    <citation type="submission" date="2017-07" db="EMBL/GenBank/DDBJ databases">
        <title>First draft Genome Sequence of Nocardia cerradoensis isolated from human infection.</title>
        <authorList>
            <person name="Carrasco G."/>
        </authorList>
    </citation>
    <scope>NUCLEOTIDE SEQUENCE [LARGE SCALE GENOMIC DNA]</scope>
    <source>
        <strain evidence="2 3">CNM20130759</strain>
    </source>
</reference>
<organism evidence="2 3">
    <name type="scientific">Nocardia cerradoensis</name>
    <dbReference type="NCBI Taxonomy" id="85688"/>
    <lineage>
        <taxon>Bacteria</taxon>
        <taxon>Bacillati</taxon>
        <taxon>Actinomycetota</taxon>
        <taxon>Actinomycetes</taxon>
        <taxon>Mycobacteriales</taxon>
        <taxon>Nocardiaceae</taxon>
        <taxon>Nocardia</taxon>
    </lineage>
</organism>
<proteinExistence type="predicted"/>
<feature type="compositionally biased region" description="Low complexity" evidence="1">
    <location>
        <begin position="311"/>
        <end position="322"/>
    </location>
</feature>
<feature type="region of interest" description="Disordered" evidence="1">
    <location>
        <begin position="294"/>
        <end position="322"/>
    </location>
</feature>
<name>A0A231GTU9_9NOCA</name>
<evidence type="ECO:0000256" key="1">
    <source>
        <dbReference type="SAM" id="MobiDB-lite"/>
    </source>
</evidence>
<comment type="caution">
    <text evidence="2">The sequence shown here is derived from an EMBL/GenBank/DDBJ whole genome shotgun (WGS) entry which is preliminary data.</text>
</comment>
<dbReference type="RefSeq" id="WP_094028358.1">
    <property type="nucleotide sequence ID" value="NZ_NGAF01000044.1"/>
</dbReference>
<gene>
    <name evidence="2" type="ORF">B7C42_07881</name>
</gene>
<dbReference type="EMBL" id="NGAF01000044">
    <property type="protein sequence ID" value="OXR40036.1"/>
    <property type="molecule type" value="Genomic_DNA"/>
</dbReference>
<evidence type="ECO:0000313" key="2">
    <source>
        <dbReference type="EMBL" id="OXR40036.1"/>
    </source>
</evidence>
<keyword evidence="3" id="KW-1185">Reference proteome</keyword>
<dbReference type="AlphaFoldDB" id="A0A231GTU9"/>